<proteinExistence type="predicted"/>
<dbReference type="RefSeq" id="WP_345226972.1">
    <property type="nucleotide sequence ID" value="NZ_BAABHA010000015.1"/>
</dbReference>
<feature type="domain" description="DUF6799" evidence="3">
    <location>
        <begin position="43"/>
        <end position="104"/>
    </location>
</feature>
<evidence type="ECO:0000256" key="1">
    <source>
        <dbReference type="SAM" id="MobiDB-lite"/>
    </source>
</evidence>
<evidence type="ECO:0000259" key="3">
    <source>
        <dbReference type="Pfam" id="PF20606"/>
    </source>
</evidence>
<feature type="region of interest" description="Disordered" evidence="1">
    <location>
        <begin position="21"/>
        <end position="40"/>
    </location>
</feature>
<protein>
    <recommendedName>
        <fullName evidence="3">DUF6799 domain-containing protein</fullName>
    </recommendedName>
</protein>
<evidence type="ECO:0000313" key="4">
    <source>
        <dbReference type="EMBL" id="GAA4390638.1"/>
    </source>
</evidence>
<accession>A0ABP8JHI5</accession>
<keyword evidence="5" id="KW-1185">Reference proteome</keyword>
<name>A0ABP8JHI5_9BACT</name>
<dbReference type="EMBL" id="BAABHA010000015">
    <property type="protein sequence ID" value="GAA4390638.1"/>
    <property type="molecule type" value="Genomic_DNA"/>
</dbReference>
<evidence type="ECO:0000256" key="2">
    <source>
        <dbReference type="SAM" id="SignalP"/>
    </source>
</evidence>
<dbReference type="Pfam" id="PF20606">
    <property type="entry name" value="DUF6799"/>
    <property type="match status" value="1"/>
</dbReference>
<feature type="signal peptide" evidence="2">
    <location>
        <begin position="1"/>
        <end position="23"/>
    </location>
</feature>
<comment type="caution">
    <text evidence="4">The sequence shown here is derived from an EMBL/GenBank/DDBJ whole genome shotgun (WGS) entry which is preliminary data.</text>
</comment>
<gene>
    <name evidence="4" type="ORF">GCM10023186_39020</name>
</gene>
<evidence type="ECO:0000313" key="5">
    <source>
        <dbReference type="Proteomes" id="UP001500454"/>
    </source>
</evidence>
<dbReference type="InterPro" id="IPR046478">
    <property type="entry name" value="DUF6799"/>
</dbReference>
<keyword evidence="2" id="KW-0732">Signal</keyword>
<organism evidence="4 5">
    <name type="scientific">Hymenobacter koreensis</name>
    <dbReference type="NCBI Taxonomy" id="1084523"/>
    <lineage>
        <taxon>Bacteria</taxon>
        <taxon>Pseudomonadati</taxon>
        <taxon>Bacteroidota</taxon>
        <taxon>Cytophagia</taxon>
        <taxon>Cytophagales</taxon>
        <taxon>Hymenobacteraceae</taxon>
        <taxon>Hymenobacter</taxon>
    </lineage>
</organism>
<reference evidence="5" key="1">
    <citation type="journal article" date="2019" name="Int. J. Syst. Evol. Microbiol.">
        <title>The Global Catalogue of Microorganisms (GCM) 10K type strain sequencing project: providing services to taxonomists for standard genome sequencing and annotation.</title>
        <authorList>
            <consortium name="The Broad Institute Genomics Platform"/>
            <consortium name="The Broad Institute Genome Sequencing Center for Infectious Disease"/>
            <person name="Wu L."/>
            <person name="Ma J."/>
        </authorList>
    </citation>
    <scope>NUCLEOTIDE SEQUENCE [LARGE SCALE GENOMIC DNA]</scope>
    <source>
        <strain evidence="5">JCM 17924</strain>
    </source>
</reference>
<sequence length="136" mass="14476">MKLFSTFLTLALLALGLSTQAQTKPAARRTPPPRPVLKNAGVRDGVTMTEGKVMHTQNGHTAALSEPLTLVNGTKINVDGTVTMTDGRTVTLVNGDYMSLSGRLTTAAMKAEQDSLIQAAKLDPKGKMKIKKKGKN</sequence>
<dbReference type="Proteomes" id="UP001500454">
    <property type="component" value="Unassembled WGS sequence"/>
</dbReference>
<feature type="chain" id="PRO_5047243293" description="DUF6799 domain-containing protein" evidence="2">
    <location>
        <begin position="24"/>
        <end position="136"/>
    </location>
</feature>